<comment type="caution">
    <text evidence="1">The sequence shown here is derived from an EMBL/GenBank/DDBJ whole genome shotgun (WGS) entry which is preliminary data.</text>
</comment>
<dbReference type="RefSeq" id="WP_139001804.1">
    <property type="nucleotide sequence ID" value="NZ_BAABAV010000001.1"/>
</dbReference>
<accession>A0ABP8E843</accession>
<sequence>MNPKKVLAKKYFIAFHNGNINEVHSYLTEDCMVQYGIEKPIKAREFFKQTAVMISTLKFETRNFYTSPNSNKVLVDFSYTTPNTEKDTSKTIDAIDIISFDRNNKIKNITVIPNQ</sequence>
<dbReference type="InterPro" id="IPR032710">
    <property type="entry name" value="NTF2-like_dom_sf"/>
</dbReference>
<proteinExistence type="predicted"/>
<dbReference type="Gene3D" id="3.10.450.50">
    <property type="match status" value="1"/>
</dbReference>
<dbReference type="EMBL" id="BAABAV010000001">
    <property type="protein sequence ID" value="GAA4268225.1"/>
    <property type="molecule type" value="Genomic_DNA"/>
</dbReference>
<name>A0ABP8E843_9FLAO</name>
<evidence type="ECO:0008006" key="3">
    <source>
        <dbReference type="Google" id="ProtNLM"/>
    </source>
</evidence>
<keyword evidence="2" id="KW-1185">Reference proteome</keyword>
<protein>
    <recommendedName>
        <fullName evidence="3">Nuclear transport factor 2 family protein</fullName>
    </recommendedName>
</protein>
<evidence type="ECO:0000313" key="1">
    <source>
        <dbReference type="EMBL" id="GAA4268225.1"/>
    </source>
</evidence>
<gene>
    <name evidence="1" type="ORF">GCM10022257_03260</name>
</gene>
<reference evidence="2" key="1">
    <citation type="journal article" date="2019" name="Int. J. Syst. Evol. Microbiol.">
        <title>The Global Catalogue of Microorganisms (GCM) 10K type strain sequencing project: providing services to taxonomists for standard genome sequencing and annotation.</title>
        <authorList>
            <consortium name="The Broad Institute Genomics Platform"/>
            <consortium name="The Broad Institute Genome Sequencing Center for Infectious Disease"/>
            <person name="Wu L."/>
            <person name="Ma J."/>
        </authorList>
    </citation>
    <scope>NUCLEOTIDE SEQUENCE [LARGE SCALE GENOMIC DNA]</scope>
    <source>
        <strain evidence="2">JCM 17452</strain>
    </source>
</reference>
<evidence type="ECO:0000313" key="2">
    <source>
        <dbReference type="Proteomes" id="UP001500027"/>
    </source>
</evidence>
<dbReference type="Proteomes" id="UP001500027">
    <property type="component" value="Unassembled WGS sequence"/>
</dbReference>
<dbReference type="SUPFAM" id="SSF54427">
    <property type="entry name" value="NTF2-like"/>
    <property type="match status" value="1"/>
</dbReference>
<organism evidence="1 2">
    <name type="scientific">Hyunsoonleella aestuarii</name>
    <dbReference type="NCBI Taxonomy" id="912802"/>
    <lineage>
        <taxon>Bacteria</taxon>
        <taxon>Pseudomonadati</taxon>
        <taxon>Bacteroidota</taxon>
        <taxon>Flavobacteriia</taxon>
        <taxon>Flavobacteriales</taxon>
        <taxon>Flavobacteriaceae</taxon>
    </lineage>
</organism>